<evidence type="ECO:0000259" key="1">
    <source>
        <dbReference type="Pfam" id="PF12770"/>
    </source>
</evidence>
<name>A0ABU5DHN4_9BURK</name>
<dbReference type="InterPro" id="IPR029058">
    <property type="entry name" value="AB_hydrolase_fold"/>
</dbReference>
<dbReference type="Pfam" id="PF02450">
    <property type="entry name" value="LCAT"/>
    <property type="match status" value="1"/>
</dbReference>
<reference evidence="3 4" key="1">
    <citation type="submission" date="2023-11" db="EMBL/GenBank/DDBJ databases">
        <title>Paucibacter sp. nov., isolated from fresh soil in Korea.</title>
        <authorList>
            <person name="Le N.T.T."/>
        </authorList>
    </citation>
    <scope>NUCLEOTIDE SEQUENCE [LARGE SCALE GENOMIC DNA]</scope>
    <source>
        <strain evidence="3 4">R3-3</strain>
    </source>
</reference>
<evidence type="ECO:0000313" key="3">
    <source>
        <dbReference type="EMBL" id="MDY0745787.1"/>
    </source>
</evidence>
<feature type="domain" description="DUF7379" evidence="2">
    <location>
        <begin position="211"/>
        <end position="297"/>
    </location>
</feature>
<gene>
    <name evidence="3" type="ORF">SNE35_14805</name>
</gene>
<dbReference type="Proteomes" id="UP001285263">
    <property type="component" value="Unassembled WGS sequence"/>
</dbReference>
<accession>A0ABU5DHN4</accession>
<dbReference type="InterPro" id="IPR003386">
    <property type="entry name" value="LACT/PDAT_acylTrfase"/>
</dbReference>
<organism evidence="3 4">
    <name type="scientific">Roseateles agri</name>
    <dbReference type="NCBI Taxonomy" id="3098619"/>
    <lineage>
        <taxon>Bacteria</taxon>
        <taxon>Pseudomonadati</taxon>
        <taxon>Pseudomonadota</taxon>
        <taxon>Betaproteobacteria</taxon>
        <taxon>Burkholderiales</taxon>
        <taxon>Sphaerotilaceae</taxon>
        <taxon>Roseateles</taxon>
    </lineage>
</organism>
<dbReference type="Gene3D" id="3.40.50.1820">
    <property type="entry name" value="alpha/beta hydrolase"/>
    <property type="match status" value="2"/>
</dbReference>
<dbReference type="EMBL" id="JAXCLA010000004">
    <property type="protein sequence ID" value="MDY0745787.1"/>
    <property type="molecule type" value="Genomic_DNA"/>
</dbReference>
<keyword evidence="4" id="KW-1185">Reference proteome</keyword>
<evidence type="ECO:0000313" key="4">
    <source>
        <dbReference type="Proteomes" id="UP001285263"/>
    </source>
</evidence>
<comment type="caution">
    <text evidence="3">The sequence shown here is derived from an EMBL/GenBank/DDBJ whole genome shotgun (WGS) entry which is preliminary data.</text>
</comment>
<protein>
    <submittedName>
        <fullName evidence="3">CHAT domain-containing protein</fullName>
    </submittedName>
</protein>
<evidence type="ECO:0000259" key="2">
    <source>
        <dbReference type="Pfam" id="PF24096"/>
    </source>
</evidence>
<proteinExistence type="predicted"/>
<dbReference type="InterPro" id="IPR046880">
    <property type="entry name" value="TPR-S"/>
</dbReference>
<dbReference type="Pfam" id="PF24096">
    <property type="entry name" value="DUF7379"/>
    <property type="match status" value="1"/>
</dbReference>
<feature type="domain" description="CHAT" evidence="1">
    <location>
        <begin position="1224"/>
        <end position="1519"/>
    </location>
</feature>
<dbReference type="SUPFAM" id="SSF53474">
    <property type="entry name" value="alpha/beta-Hydrolases"/>
    <property type="match status" value="2"/>
</dbReference>
<sequence length="1873" mass="199209">MAETISFLLSGEAQGGTRGGGGAAVSADLPLVPGLGGEVMHSVRLGARRGGNAEASVRVEAEPGRDVVVLQVADGPTLVLHPETARDLLLAQTAGQRDTAQPLPREVGVPESLQWQALQQLAAPAGPASRGAVSDKLAGLFGSIRISALQLVRGVVEDKAAELAAGGIARAVDEQVDNAVYRLSVTGLGKLKGSDSRVDAVPAAPDGGPLLVLLHGTFSTVQGTFHKLWESHPNLVGQMFAFYADRVYGFDHPTLGESPIANALTLVKTLPAGARLHLLSHSRGGLVGEVLARVCAQPDISTEALALFAAASDQQQALKALGALVKAKGIKVERFVRVACPARGTLLASKRLDAYVSVLKWTLELAHVPVAPELVGFLGAVAKQRTSEQTIPGLAAQVPGSPLITWLHAADEPLPGQLRVVAGDMQGDSIGSWMKTLLADSLFWTDNDLVVQTSSMYGGAPRRVDASYLLSVGGQVSHFSYFDYEPSAEGIVSGLIDDAPQRFQRIGPMSAAGLSAEGWRGTAPDDGQPAAAKPAVFVLPGILGSNLAVGDQRIWLGVRVLNGLKRLELKPGDGVRPDGPVGLSYDKLIDFLGATHEVVPFGYDWRKPLADEAKRLAAAIEAKLDARKASGQPVRLIAHSMGGLLARTMQIECPATWDRLMAHKDARLLMLGTPNGGSWAPMSVLSGDDTFGNVLVDFGAPFQDHSARQMMAQFPGFIELQAGLTDPQLALDKQQTWADLADRDYKAVQQHNFWHVDDGGQLNQYRWGVPDQAVLDQSVEQRRKLDAQRTDALPKFADKLRLVVGHAKFTPAGMQFGEQGLSYLNAESGDGRVPLDSAMLPGVRAWQLDCEHGDLGNVPAAFPAYLELLQTGNTALLAVQPPLGTPAARGAGSSAASAATYVPLRPSRMLQGARAPASAGDLGRLVPEESLPVRQPPAGGALRIGVLNGDLKFVRHALVLGHYRSMTLTGTELAIDRLIGGTMHESLAIGRYPDLPGTLQIFANTAPCKGNPLQMPRPANVIVVGLGAEGSLRGADLAYTVRQGVIAWAQKTFEQAGLPQESFELAATLIGSGGSGVSPGLSAQWIAQGVADANERLADPRHNPRGWPRVGRLTLVELYLDRAAEAWRALQAQAAAMPSRFRIDGSVESVTGALRRPPDSGYRGASYDLISAIASEDLNGAVSIAYTLDTKRARSEMQARQTQGPLVRELVRQGSNDHNQNPQIGRTLFRLLVPIELGSYLAGTSEMLIELNHGSASIPWEMLDTQDDASRLGGDQRPWAIRCKLLRKLRIEGARPRVQDASFDDAVLVIGEPLVTSKGYPRLAGARNEATAVAGLLGEPSALGPNLVHALVSPADERLPGPDAGTVINKLMERDWRIVHIAGHGEPPLPANPRGVVLSGDIFLGWREIEALRVVPELVFINCCHLGAIELMPLAADAAPTHDRAQFAASAAEALIRIGVRCVVAAGWAVDDAAASTFATGFYKALLNGRRFMDAVALARESAAALGGNTWAAYQCYGDPDWIFRRSGSDAQTAVAKAPPSPAEEFAGIASSPGLALAVESIGIQANFDDVSPELKAARQEEVRAKLRHLEGRFGAAWGGEGAVAEAFGYAWNAAGDRATALDWYRRAVAAPDGSASFRAIEQLGNLQVRQAEAGVRATSKPAELRAAMKALHGAIDMLVRLATLQPTMERLSLVGSAWKRMALMADEVKLPRAQAREALTRMVEFYERAEALGRQQGLDSYYPAVNAFVGRLTLGRREIDERQLAEMRQVLVAKNRDDPDFWSVVGLTELRLFEAIARGRLQAEQAAIAAEYAALRDRVSSTPMWDSVHKQTEFLRQYAMAGAGADEQAAAAALVAQLRGYAGGGGGMDGGG</sequence>
<dbReference type="RefSeq" id="WP_320423681.1">
    <property type="nucleotide sequence ID" value="NZ_JAXCLA010000004.1"/>
</dbReference>
<dbReference type="InterPro" id="IPR024983">
    <property type="entry name" value="CHAT_dom"/>
</dbReference>
<dbReference type="InterPro" id="IPR055803">
    <property type="entry name" value="DUF7379"/>
</dbReference>
<dbReference type="Pfam" id="PF12770">
    <property type="entry name" value="CHAT"/>
    <property type="match status" value="1"/>
</dbReference>
<dbReference type="Pfam" id="PF20308">
    <property type="entry name" value="TPR-S"/>
    <property type="match status" value="1"/>
</dbReference>